<accession>A0ABN2XUY3</accession>
<keyword evidence="1" id="KW-0808">Transferase</keyword>
<dbReference type="InterPro" id="IPR037143">
    <property type="entry name" value="4-PPantetheinyl_Trfase_dom_sf"/>
</dbReference>
<protein>
    <recommendedName>
        <fullName evidence="2">4'-phosphopantetheinyl transferase domain-containing protein</fullName>
    </recommendedName>
</protein>
<evidence type="ECO:0000256" key="1">
    <source>
        <dbReference type="ARBA" id="ARBA00022679"/>
    </source>
</evidence>
<reference evidence="3 4" key="1">
    <citation type="journal article" date="2019" name="Int. J. Syst. Evol. Microbiol.">
        <title>The Global Catalogue of Microorganisms (GCM) 10K type strain sequencing project: providing services to taxonomists for standard genome sequencing and annotation.</title>
        <authorList>
            <consortium name="The Broad Institute Genomics Platform"/>
            <consortium name="The Broad Institute Genome Sequencing Center for Infectious Disease"/>
            <person name="Wu L."/>
            <person name="Ma J."/>
        </authorList>
    </citation>
    <scope>NUCLEOTIDE SEQUENCE [LARGE SCALE GENOMIC DNA]</scope>
    <source>
        <strain evidence="3 4">JCM 15914</strain>
    </source>
</reference>
<evidence type="ECO:0000313" key="3">
    <source>
        <dbReference type="EMBL" id="GAA2117159.1"/>
    </source>
</evidence>
<organism evidence="3 4">
    <name type="scientific">Kocuria atrinae</name>
    <dbReference type="NCBI Taxonomy" id="592377"/>
    <lineage>
        <taxon>Bacteria</taxon>
        <taxon>Bacillati</taxon>
        <taxon>Actinomycetota</taxon>
        <taxon>Actinomycetes</taxon>
        <taxon>Micrococcales</taxon>
        <taxon>Micrococcaceae</taxon>
        <taxon>Kocuria</taxon>
    </lineage>
</organism>
<proteinExistence type="predicted"/>
<keyword evidence="4" id="KW-1185">Reference proteome</keyword>
<dbReference type="Proteomes" id="UP001500166">
    <property type="component" value="Unassembled WGS sequence"/>
</dbReference>
<dbReference type="EMBL" id="BAAAQA010000015">
    <property type="protein sequence ID" value="GAA2117159.1"/>
    <property type="molecule type" value="Genomic_DNA"/>
</dbReference>
<evidence type="ECO:0000259" key="2">
    <source>
        <dbReference type="Pfam" id="PF01648"/>
    </source>
</evidence>
<gene>
    <name evidence="3" type="ORF">GCM10009824_16450</name>
</gene>
<dbReference type="RefSeq" id="WP_344224512.1">
    <property type="nucleotide sequence ID" value="NZ_BAAAQA010000015.1"/>
</dbReference>
<name>A0ABN2XUY3_9MICC</name>
<evidence type="ECO:0000313" key="4">
    <source>
        <dbReference type="Proteomes" id="UP001500166"/>
    </source>
</evidence>
<feature type="domain" description="4'-phosphopantetheinyl transferase" evidence="2">
    <location>
        <begin position="140"/>
        <end position="208"/>
    </location>
</feature>
<comment type="caution">
    <text evidence="3">The sequence shown here is derived from an EMBL/GenBank/DDBJ whole genome shotgun (WGS) entry which is preliminary data.</text>
</comment>
<dbReference type="Gene3D" id="3.90.470.20">
    <property type="entry name" value="4'-phosphopantetheinyl transferase domain"/>
    <property type="match status" value="1"/>
</dbReference>
<dbReference type="SUPFAM" id="SSF56214">
    <property type="entry name" value="4'-phosphopantetheinyl transferase"/>
    <property type="match status" value="2"/>
</dbReference>
<dbReference type="InterPro" id="IPR008278">
    <property type="entry name" value="4-PPantetheinyl_Trfase_dom"/>
</dbReference>
<dbReference type="Pfam" id="PF01648">
    <property type="entry name" value="ACPS"/>
    <property type="match status" value="1"/>
</dbReference>
<sequence length="257" mass="28930">MYDATEHTGGSDELDWSKRRRRLRDAPRDVDLFVVALAEIDDWATMSTWWLGEDELARARELREETRRREFLNSRVVLRRLLALRLDCPPEAVELPRNPTTGAPGPARVRGVKALEPGDPVQFSLARTSGYVAVAMANRPVGVDLELRQSNQQSESLLRVLHPSDQSRLLRVPARRRARAVTDAWVRVEALLKARRTGLSVDPSTVHVGAENRVRHPDGLVVTGVRTRRGSQLHAAVAWLEDPLGSPEPWTDRPMGR</sequence>